<dbReference type="EMBL" id="JAVGVR010000001">
    <property type="protein sequence ID" value="MDQ6598075.1"/>
    <property type="molecule type" value="Genomic_DNA"/>
</dbReference>
<proteinExistence type="predicted"/>
<dbReference type="Proteomes" id="UP001178888">
    <property type="component" value="Unassembled WGS sequence"/>
</dbReference>
<accession>A0AA90QR23</accession>
<reference evidence="1" key="1">
    <citation type="submission" date="2023-08" db="EMBL/GenBank/DDBJ databases">
        <title>Nitrogen cycling bacteria in agricultural field soils.</title>
        <authorList>
            <person name="Jang J."/>
        </authorList>
    </citation>
    <scope>NUCLEOTIDE SEQUENCE</scope>
    <source>
        <strain evidence="1">PS3-36</strain>
    </source>
</reference>
<evidence type="ECO:0000313" key="1">
    <source>
        <dbReference type="EMBL" id="MDQ6598075.1"/>
    </source>
</evidence>
<keyword evidence="2" id="KW-1185">Reference proteome</keyword>
<comment type="caution">
    <text evidence="1">The sequence shown here is derived from an EMBL/GenBank/DDBJ whole genome shotgun (WGS) entry which is preliminary data.</text>
</comment>
<sequence>MNTRKFLKKDLEGLEYLEYVLDSKYGHWEVENSIYESIIWNLARCGDLATAQSKLDLCITILELYEELHCLVEELKTGDFFMNDIDAELLDKALKDLRGETILEGTKDETGNSY</sequence>
<evidence type="ECO:0000313" key="2">
    <source>
        <dbReference type="Proteomes" id="UP001178888"/>
    </source>
</evidence>
<protein>
    <submittedName>
        <fullName evidence="1">Uncharacterized protein</fullName>
    </submittedName>
</protein>
<dbReference type="AlphaFoldDB" id="A0AA90QR23"/>
<gene>
    <name evidence="1" type="ORF">RCG21_17225</name>
</gene>
<dbReference type="RefSeq" id="WP_308913461.1">
    <property type="nucleotide sequence ID" value="NZ_JAVGVR010000001.1"/>
</dbReference>
<organism evidence="1 2">
    <name type="scientific">Bacillus salipaludis</name>
    <dbReference type="NCBI Taxonomy" id="2547811"/>
    <lineage>
        <taxon>Bacteria</taxon>
        <taxon>Bacillati</taxon>
        <taxon>Bacillota</taxon>
        <taxon>Bacilli</taxon>
        <taxon>Bacillales</taxon>
        <taxon>Bacillaceae</taxon>
        <taxon>Bacillus</taxon>
    </lineage>
</organism>
<name>A0AA90QR23_9BACI</name>